<feature type="signal peptide" evidence="2">
    <location>
        <begin position="1"/>
        <end position="31"/>
    </location>
</feature>
<sequence length="74" mass="8097">MATNISHLVSLLLSLLLLLLFISSQVGFTEAKRDQRKKMSSPPIPSPLIPSPPIPPPPPRFYVPPSKSRRGKGP</sequence>
<name>A0A654G5Y1_ARATH</name>
<dbReference type="Proteomes" id="UP000426265">
    <property type="component" value="Unassembled WGS sequence"/>
</dbReference>
<reference evidence="3 4" key="1">
    <citation type="submission" date="2019-11" db="EMBL/GenBank/DDBJ databases">
        <authorList>
            <person name="Jiao W.-B."/>
            <person name="Schneeberger K."/>
        </authorList>
    </citation>
    <scope>NUCLEOTIDE SEQUENCE [LARGE SCALE GENOMIC DNA]</scope>
    <source>
        <strain evidence="4">cv. An-1</strain>
    </source>
</reference>
<keyword evidence="2" id="KW-0732">Signal</keyword>
<protein>
    <recommendedName>
        <fullName evidence="5">Transmembrane protein</fullName>
    </recommendedName>
</protein>
<evidence type="ECO:0008006" key="5">
    <source>
        <dbReference type="Google" id="ProtNLM"/>
    </source>
</evidence>
<evidence type="ECO:0000256" key="1">
    <source>
        <dbReference type="SAM" id="MobiDB-lite"/>
    </source>
</evidence>
<organism evidence="3 4">
    <name type="scientific">Arabidopsis thaliana</name>
    <name type="common">Mouse-ear cress</name>
    <dbReference type="NCBI Taxonomy" id="3702"/>
    <lineage>
        <taxon>Eukaryota</taxon>
        <taxon>Viridiplantae</taxon>
        <taxon>Streptophyta</taxon>
        <taxon>Embryophyta</taxon>
        <taxon>Tracheophyta</taxon>
        <taxon>Spermatophyta</taxon>
        <taxon>Magnoliopsida</taxon>
        <taxon>eudicotyledons</taxon>
        <taxon>Gunneridae</taxon>
        <taxon>Pentapetalae</taxon>
        <taxon>rosids</taxon>
        <taxon>malvids</taxon>
        <taxon>Brassicales</taxon>
        <taxon>Brassicaceae</taxon>
        <taxon>Camelineae</taxon>
        <taxon>Arabidopsis</taxon>
    </lineage>
</organism>
<accession>A0A654G5Y1</accession>
<dbReference type="EMBL" id="CACRSJ010000110">
    <property type="protein sequence ID" value="VYS68436.1"/>
    <property type="molecule type" value="Genomic_DNA"/>
</dbReference>
<gene>
    <name evidence="3" type="ORF">AN1_LOCUS23826</name>
</gene>
<feature type="compositionally biased region" description="Pro residues" evidence="1">
    <location>
        <begin position="42"/>
        <end position="62"/>
    </location>
</feature>
<evidence type="ECO:0000313" key="4">
    <source>
        <dbReference type="Proteomes" id="UP000426265"/>
    </source>
</evidence>
<evidence type="ECO:0000313" key="3">
    <source>
        <dbReference type="EMBL" id="VYS68436.1"/>
    </source>
</evidence>
<feature type="chain" id="PRO_5024890670" description="Transmembrane protein" evidence="2">
    <location>
        <begin position="32"/>
        <end position="74"/>
    </location>
</feature>
<evidence type="ECO:0000256" key="2">
    <source>
        <dbReference type="SAM" id="SignalP"/>
    </source>
</evidence>
<proteinExistence type="predicted"/>
<feature type="region of interest" description="Disordered" evidence="1">
    <location>
        <begin position="30"/>
        <end position="74"/>
    </location>
</feature>
<dbReference type="AlphaFoldDB" id="A0A654G5Y1"/>